<keyword evidence="2" id="KW-1185">Reference proteome</keyword>
<gene>
    <name evidence="1" type="ORF">D4A81_10890</name>
</gene>
<evidence type="ECO:0000313" key="2">
    <source>
        <dbReference type="Proteomes" id="UP000265562"/>
    </source>
</evidence>
<sequence>MFILNIVWKGDYLKTTINPEELTSVDLKEWLEDVHEKYYIELKKAQELPNAFWESYSSFSNTSGGWIILGVEEGYIVYNRV</sequence>
<evidence type="ECO:0000313" key="1">
    <source>
        <dbReference type="EMBL" id="AYB00386.1"/>
    </source>
</evidence>
<dbReference type="EMBL" id="CP032364">
    <property type="protein sequence ID" value="AYB00386.1"/>
    <property type="molecule type" value="Genomic_DNA"/>
</dbReference>
<accession>A0A385Q2D9</accession>
<dbReference type="KEGG" id="lua:D4A81_10890"/>
<dbReference type="Proteomes" id="UP000265562">
    <property type="component" value="Chromosome"/>
</dbReference>
<reference evidence="1 2" key="1">
    <citation type="submission" date="2018-09" db="EMBL/GenBank/DDBJ databases">
        <title>Genome sequencing of Lachnoanaerobaculum umeaense DSM 23576.</title>
        <authorList>
            <person name="Kook J.-K."/>
            <person name="Park S.-N."/>
            <person name="Lim Y.K."/>
        </authorList>
    </citation>
    <scope>NUCLEOTIDE SEQUENCE [LARGE SCALE GENOMIC DNA]</scope>
    <source>
        <strain evidence="2">DSM 23576 \ CCUG 58757</strain>
    </source>
</reference>
<dbReference type="Gene3D" id="3.30.950.30">
    <property type="entry name" value="Schlafen, AAA domain"/>
    <property type="match status" value="1"/>
</dbReference>
<name>A0A385Q2D9_9FIRM</name>
<organism evidence="1 2">
    <name type="scientific">Lachnoanaerobaculum umeaense</name>
    <dbReference type="NCBI Taxonomy" id="617123"/>
    <lineage>
        <taxon>Bacteria</taxon>
        <taxon>Bacillati</taxon>
        <taxon>Bacillota</taxon>
        <taxon>Clostridia</taxon>
        <taxon>Lachnospirales</taxon>
        <taxon>Lachnospiraceae</taxon>
        <taxon>Lachnoanaerobaculum</taxon>
    </lineage>
</organism>
<dbReference type="AlphaFoldDB" id="A0A385Q2D9"/>
<evidence type="ECO:0008006" key="3">
    <source>
        <dbReference type="Google" id="ProtNLM"/>
    </source>
</evidence>
<proteinExistence type="predicted"/>
<protein>
    <recommendedName>
        <fullName evidence="3">ATP-binding protein</fullName>
    </recommendedName>
</protein>
<dbReference type="InterPro" id="IPR038461">
    <property type="entry name" value="Schlafen_AlbA_2_dom_sf"/>
</dbReference>